<dbReference type="EMBL" id="ML739078">
    <property type="protein sequence ID" value="KAE8354201.1"/>
    <property type="molecule type" value="Genomic_DNA"/>
</dbReference>
<proteinExistence type="predicted"/>
<feature type="compositionally biased region" description="Basic and acidic residues" evidence="1">
    <location>
        <begin position="11"/>
        <end position="29"/>
    </location>
</feature>
<keyword evidence="3" id="KW-1185">Reference proteome</keyword>
<feature type="compositionally biased region" description="Basic residues" evidence="1">
    <location>
        <begin position="30"/>
        <end position="46"/>
    </location>
</feature>
<protein>
    <submittedName>
        <fullName evidence="2">Uncharacterized protein</fullName>
    </submittedName>
</protein>
<dbReference type="Proteomes" id="UP000327118">
    <property type="component" value="Unassembled WGS sequence"/>
</dbReference>
<dbReference type="AlphaFoldDB" id="A0A5N6Z958"/>
<dbReference type="OrthoDB" id="2943660at2759"/>
<organism evidence="2 3">
    <name type="scientific">Aspergillus coremiiformis</name>
    <dbReference type="NCBI Taxonomy" id="138285"/>
    <lineage>
        <taxon>Eukaryota</taxon>
        <taxon>Fungi</taxon>
        <taxon>Dikarya</taxon>
        <taxon>Ascomycota</taxon>
        <taxon>Pezizomycotina</taxon>
        <taxon>Eurotiomycetes</taxon>
        <taxon>Eurotiomycetidae</taxon>
        <taxon>Eurotiales</taxon>
        <taxon>Aspergillaceae</taxon>
        <taxon>Aspergillus</taxon>
        <taxon>Aspergillus subgen. Circumdati</taxon>
    </lineage>
</organism>
<feature type="region of interest" description="Disordered" evidence="1">
    <location>
        <begin position="1"/>
        <end position="61"/>
    </location>
</feature>
<evidence type="ECO:0000313" key="2">
    <source>
        <dbReference type="EMBL" id="KAE8354201.1"/>
    </source>
</evidence>
<evidence type="ECO:0000313" key="3">
    <source>
        <dbReference type="Proteomes" id="UP000327118"/>
    </source>
</evidence>
<name>A0A5N6Z958_9EURO</name>
<evidence type="ECO:0000256" key="1">
    <source>
        <dbReference type="SAM" id="MobiDB-lite"/>
    </source>
</evidence>
<reference evidence="3" key="1">
    <citation type="submission" date="2019-04" db="EMBL/GenBank/DDBJ databases">
        <title>Friends and foes A comparative genomics studyof 23 Aspergillus species from section Flavi.</title>
        <authorList>
            <consortium name="DOE Joint Genome Institute"/>
            <person name="Kjaerbolling I."/>
            <person name="Vesth T."/>
            <person name="Frisvad J.C."/>
            <person name="Nybo J.L."/>
            <person name="Theobald S."/>
            <person name="Kildgaard S."/>
            <person name="Isbrandt T."/>
            <person name="Kuo A."/>
            <person name="Sato A."/>
            <person name="Lyhne E.K."/>
            <person name="Kogle M.E."/>
            <person name="Wiebenga A."/>
            <person name="Kun R.S."/>
            <person name="Lubbers R.J."/>
            <person name="Makela M.R."/>
            <person name="Barry K."/>
            <person name="Chovatia M."/>
            <person name="Clum A."/>
            <person name="Daum C."/>
            <person name="Haridas S."/>
            <person name="He G."/>
            <person name="LaButti K."/>
            <person name="Lipzen A."/>
            <person name="Mondo S."/>
            <person name="Riley R."/>
            <person name="Salamov A."/>
            <person name="Simmons B.A."/>
            <person name="Magnuson J.K."/>
            <person name="Henrissat B."/>
            <person name="Mortensen U.H."/>
            <person name="Larsen T.O."/>
            <person name="Devries R.P."/>
            <person name="Grigoriev I.V."/>
            <person name="Machida M."/>
            <person name="Baker S.E."/>
            <person name="Andersen M.R."/>
        </authorList>
    </citation>
    <scope>NUCLEOTIDE SEQUENCE [LARGE SCALE GENOMIC DNA]</scope>
    <source>
        <strain evidence="3">CBS 553.77</strain>
    </source>
</reference>
<feature type="compositionally biased region" description="Basic residues" evidence="1">
    <location>
        <begin position="1"/>
        <end position="10"/>
    </location>
</feature>
<sequence length="379" mass="42425">MSRRLGRPAKKRDNGEDDHLDHGQSDRPRHQVNRRIRSPRKRKARRDRAQGVGHDIPNSPDEEELILDEITFNDSMVDDISAEETRLPTPPFLDTDKPSLYESSDTIDLSDNWLQEFMSSQPADLTQDRNFLDALGLSSNAENAITDISTATKDLSSSLRGVEMTSSELQDLVTYYPTGNSFPAYSEPAVDSAPVMTDMVSPYGELLKRDPLCWPQSLSSSLGNGPARLPVTHERSNPLLTNKGQRRAYEYDPSSDDARLIANLSSRQYPCPYHEHTALELMQVNLKASEPWPTISIDSILGHQRLLQQLADTLLQCSTCCKTRGSLLMVTVVGIDGLATNFETITSVDSVVMDGLFEYHDLHFRDSGQDFLTRVVDRA</sequence>
<gene>
    <name evidence="2" type="ORF">BDV28DRAFT_156427</name>
</gene>
<accession>A0A5N6Z958</accession>